<reference evidence="2" key="1">
    <citation type="submission" date="2014-04" db="EMBL/GenBank/DDBJ databases">
        <title>Evolutionary Origins and Diversification of the Mycorrhizal Mutualists.</title>
        <authorList>
            <consortium name="DOE Joint Genome Institute"/>
            <consortium name="Mycorrhizal Genomics Consortium"/>
            <person name="Kohler A."/>
            <person name="Kuo A."/>
            <person name="Nagy L.G."/>
            <person name="Floudas D."/>
            <person name="Copeland A."/>
            <person name="Barry K.W."/>
            <person name="Cichocki N."/>
            <person name="Veneault-Fourrey C."/>
            <person name="LaButti K."/>
            <person name="Lindquist E.A."/>
            <person name="Lipzen A."/>
            <person name="Lundell T."/>
            <person name="Morin E."/>
            <person name="Murat C."/>
            <person name="Riley R."/>
            <person name="Ohm R."/>
            <person name="Sun H."/>
            <person name="Tunlid A."/>
            <person name="Henrissat B."/>
            <person name="Grigoriev I.V."/>
            <person name="Hibbett D.S."/>
            <person name="Martin F."/>
        </authorList>
    </citation>
    <scope>NUCLEOTIDE SEQUENCE [LARGE SCALE GENOMIC DNA]</scope>
    <source>
        <strain evidence="2">FD-334 SS-4</strain>
    </source>
</reference>
<name>A0A0D2PIF7_HYPSF</name>
<protein>
    <recommendedName>
        <fullName evidence="3">BTB domain-containing protein</fullName>
    </recommendedName>
</protein>
<organism evidence="1 2">
    <name type="scientific">Hypholoma sublateritium (strain FD-334 SS-4)</name>
    <dbReference type="NCBI Taxonomy" id="945553"/>
    <lineage>
        <taxon>Eukaryota</taxon>
        <taxon>Fungi</taxon>
        <taxon>Dikarya</taxon>
        <taxon>Basidiomycota</taxon>
        <taxon>Agaricomycotina</taxon>
        <taxon>Agaricomycetes</taxon>
        <taxon>Agaricomycetidae</taxon>
        <taxon>Agaricales</taxon>
        <taxon>Agaricineae</taxon>
        <taxon>Strophariaceae</taxon>
        <taxon>Hypholoma</taxon>
    </lineage>
</organism>
<evidence type="ECO:0000313" key="1">
    <source>
        <dbReference type="EMBL" id="KJA28236.1"/>
    </source>
</evidence>
<accession>A0A0D2PIF7</accession>
<dbReference type="AlphaFoldDB" id="A0A0D2PIF7"/>
<dbReference type="Gene3D" id="3.30.710.10">
    <property type="entry name" value="Potassium Channel Kv1.1, Chain A"/>
    <property type="match status" value="1"/>
</dbReference>
<dbReference type="OMA" id="TCEEDHA"/>
<dbReference type="OrthoDB" id="3357985at2759"/>
<dbReference type="InterPro" id="IPR011333">
    <property type="entry name" value="SKP1/BTB/POZ_sf"/>
</dbReference>
<dbReference type="EMBL" id="KN817522">
    <property type="protein sequence ID" value="KJA28236.1"/>
    <property type="molecule type" value="Genomic_DNA"/>
</dbReference>
<dbReference type="Proteomes" id="UP000054270">
    <property type="component" value="Unassembled WGS sequence"/>
</dbReference>
<evidence type="ECO:0008006" key="3">
    <source>
        <dbReference type="Google" id="ProtNLM"/>
    </source>
</evidence>
<sequence>MMRPTPASAPFDSPAADVILRSSDKEPTDFRTFKLLLSLSSNFFSEIFTLPQPADPNSSIYSDEYVRDSDTPVVQMVEDRQTLQLLLGLCMPISLSETPKFSSLQEIQKVQEAAFKFEMEGVQKYLRAELTSPRFIESQPLRVFAIAYRYGWDPEARQAARYTLRHQMNVTYFSELEFMSGATLYKLQEYHRTCEEDHALVSMDEDDVQR</sequence>
<gene>
    <name evidence="1" type="ORF">HYPSUDRAFT_34639</name>
</gene>
<keyword evidence="2" id="KW-1185">Reference proteome</keyword>
<evidence type="ECO:0000313" key="2">
    <source>
        <dbReference type="Proteomes" id="UP000054270"/>
    </source>
</evidence>
<proteinExistence type="predicted"/>
<dbReference type="STRING" id="945553.A0A0D2PIF7"/>